<dbReference type="STRING" id="1301915.JH146_0480"/>
<sequence length="112" mass="13007">MTERVLFKLLVEEKNVGKAINIMTLVGITGFFLHKYRGISLDKFKKLSKKDLENIKKVYEIIDKESNKAVIVGTVVRKEKAKKIEELLKEKLGNEKWTVMKIPILKVKVHRV</sequence>
<dbReference type="GeneID" id="24891080"/>
<dbReference type="Proteomes" id="UP000028781">
    <property type="component" value="Chromosome"/>
</dbReference>
<dbReference type="RefSeq" id="WP_048201531.1">
    <property type="nucleotide sequence ID" value="NZ_CP009149.1"/>
</dbReference>
<dbReference type="InterPro" id="IPR019296">
    <property type="entry name" value="Unchr_N-regulatory-PII-rel"/>
</dbReference>
<dbReference type="KEGG" id="mjh:JH146_0480"/>
<gene>
    <name evidence="1" type="ORF">JH146_0480</name>
</gene>
<dbReference type="HOGENOM" id="CLU_145179_0_0_2"/>
<organism evidence="1 2">
    <name type="scientific">Methanocaldococcus bathoardescens</name>
    <dbReference type="NCBI Taxonomy" id="1301915"/>
    <lineage>
        <taxon>Archaea</taxon>
        <taxon>Methanobacteriati</taxon>
        <taxon>Methanobacteriota</taxon>
        <taxon>Methanomada group</taxon>
        <taxon>Methanococci</taxon>
        <taxon>Methanococcales</taxon>
        <taxon>Methanocaldococcaceae</taxon>
        <taxon>Methanocaldococcus</taxon>
    </lineage>
</organism>
<dbReference type="AlphaFoldDB" id="A0A076LAD6"/>
<dbReference type="EMBL" id="CP009149">
    <property type="protein sequence ID" value="AIJ05330.1"/>
    <property type="molecule type" value="Genomic_DNA"/>
</dbReference>
<reference evidence="1 2" key="1">
    <citation type="journal article" date="2015" name="Int. J. Syst. Evol. Microbiol.">
        <title>M ethanocaldococcus bathoardescens sp. nov., a hyperthermophilic methanogen isolated from a volcanically active deep-sea hydrothermal vent.</title>
        <authorList>
            <person name="Stewart L.C."/>
            <person name="Jung J.H."/>
            <person name="Kim Y.T."/>
            <person name="Kwon S.W."/>
            <person name="Park C.S."/>
            <person name="Holden J.F."/>
        </authorList>
    </citation>
    <scope>NUCLEOTIDE SEQUENCE [LARGE SCALE GENOMIC DNA]</scope>
    <source>
        <strain evidence="1 2">JH146</strain>
    </source>
</reference>
<name>A0A076LAD6_9EURY</name>
<evidence type="ECO:0000313" key="2">
    <source>
        <dbReference type="Proteomes" id="UP000028781"/>
    </source>
</evidence>
<proteinExistence type="predicted"/>
<accession>A0A076LAD6</accession>
<evidence type="ECO:0000313" key="1">
    <source>
        <dbReference type="EMBL" id="AIJ05330.1"/>
    </source>
</evidence>
<protein>
    <submittedName>
        <fullName evidence="1">Uncharacterized protein</fullName>
    </submittedName>
</protein>
<dbReference type="OrthoDB" id="65720at2157"/>
<dbReference type="Pfam" id="PF10126">
    <property type="entry name" value="Nit_Regul_Hom"/>
    <property type="match status" value="1"/>
</dbReference>
<keyword evidence="2" id="KW-1185">Reference proteome</keyword>